<dbReference type="EMBL" id="CP053709">
    <property type="protein sequence ID" value="QKE93173.1"/>
    <property type="molecule type" value="Genomic_DNA"/>
</dbReference>
<dbReference type="RefSeq" id="WP_171833851.1">
    <property type="nucleotide sequence ID" value="NZ_CP053709.1"/>
</dbReference>
<organism evidence="1 2">
    <name type="scientific">Lichenicola cladoniae</name>
    <dbReference type="NCBI Taxonomy" id="1484109"/>
    <lineage>
        <taxon>Bacteria</taxon>
        <taxon>Pseudomonadati</taxon>
        <taxon>Pseudomonadota</taxon>
        <taxon>Alphaproteobacteria</taxon>
        <taxon>Acetobacterales</taxon>
        <taxon>Acetobacteraceae</taxon>
        <taxon>Lichenicola</taxon>
    </lineage>
</organism>
<gene>
    <name evidence="1" type="ORF">HN018_23605</name>
</gene>
<evidence type="ECO:0000313" key="2">
    <source>
        <dbReference type="Proteomes" id="UP000500767"/>
    </source>
</evidence>
<accession>A0A6M8HXC6</accession>
<dbReference type="AlphaFoldDB" id="A0A6M8HXC6"/>
<evidence type="ECO:0000313" key="1">
    <source>
        <dbReference type="EMBL" id="QKE93173.1"/>
    </source>
</evidence>
<keyword evidence="2" id="KW-1185">Reference proteome</keyword>
<protein>
    <submittedName>
        <fullName evidence="1">Uncharacterized protein</fullName>
    </submittedName>
</protein>
<dbReference type="KEGG" id="lck:HN018_23605"/>
<proteinExistence type="predicted"/>
<geneLocation type="plasmid" evidence="1 2">
    <name>unnamed1</name>
</geneLocation>
<name>A0A6M8HXC6_9PROT</name>
<sequence length="131" mass="14841">MRRTVFIDLIKDIPEMIAMSPAQDLNASRHGSRYHARLEREALAYGAATRRARARAIEDDIDHACEIAALGGHRRLSVLNRAAWDKRAWARYLAEAVRQAHAHCTELDGLRQEAAQLERLARINGTTRETD</sequence>
<keyword evidence="1" id="KW-0614">Plasmid</keyword>
<dbReference type="Proteomes" id="UP000500767">
    <property type="component" value="Plasmid unnamed1"/>
</dbReference>
<reference evidence="1 2" key="1">
    <citation type="journal article" date="2014" name="World J. Microbiol. Biotechnol.">
        <title>Biodiversity and physiological characteristics of Antarctic and Arctic lichens-associated bacteria.</title>
        <authorList>
            <person name="Lee Y.M."/>
            <person name="Kim E.H."/>
            <person name="Lee H.K."/>
            <person name="Hong S.G."/>
        </authorList>
    </citation>
    <scope>NUCLEOTIDE SEQUENCE [LARGE SCALE GENOMIC DNA]</scope>
    <source>
        <strain evidence="1 2">PAMC 26569</strain>
        <plasmid evidence="1">unnamed1</plasmid>
    </source>
</reference>